<comment type="pathway">
    <text evidence="4">Phospholipid metabolism.</text>
</comment>
<sequence>MGVYENQAWIGLPGHAMRPGGLALTERLLELAQLQQGAGILVLGCGMGGTVAHLDALGYQALGVDCSPDLIRCGQAEYPQSRLMVARGENLPFAEGSWEAVLAECSLSVMEQPDVLLACAHVLKPGGKLLISDVYARQEASESALSAVEVRRFLTRAKWEELLDRCGFRRLLWEDHTAVWKEFAAQVIWEYGSLSVLGDCRLGQDIALVKPGYFLALADKERKECDHNG</sequence>
<protein>
    <recommendedName>
        <fullName evidence="5">Methyltransferase type 11 domain-containing protein</fullName>
    </recommendedName>
</protein>
<dbReference type="InterPro" id="IPR013216">
    <property type="entry name" value="Methyltransf_11"/>
</dbReference>
<dbReference type="EMBL" id="CP017634">
    <property type="protein sequence ID" value="ATW25738.1"/>
    <property type="molecule type" value="Genomic_DNA"/>
</dbReference>
<dbReference type="SUPFAM" id="SSF53335">
    <property type="entry name" value="S-adenosyl-L-methionine-dependent methyltransferases"/>
    <property type="match status" value="1"/>
</dbReference>
<dbReference type="RefSeq" id="WP_148135007.1">
    <property type="nucleotide sequence ID" value="NZ_CP017634.1"/>
</dbReference>
<name>A0A3G1KTE5_FORW1</name>
<evidence type="ECO:0000313" key="7">
    <source>
        <dbReference type="Proteomes" id="UP000323521"/>
    </source>
</evidence>
<gene>
    <name evidence="6" type="ORF">DCMF_14075</name>
</gene>
<reference evidence="6 7" key="1">
    <citation type="submission" date="2016-10" db="EMBL/GenBank/DDBJ databases">
        <title>Complete Genome Sequence of Peptococcaceae strain DCMF.</title>
        <authorList>
            <person name="Edwards R.J."/>
            <person name="Holland S.I."/>
            <person name="Deshpande N.P."/>
            <person name="Wong Y.K."/>
            <person name="Ertan H."/>
            <person name="Manefield M."/>
            <person name="Russell T.L."/>
            <person name="Lee M.J."/>
        </authorList>
    </citation>
    <scope>NUCLEOTIDE SEQUENCE [LARGE SCALE GENOMIC DNA]</scope>
    <source>
        <strain evidence="6 7">DCMF</strain>
    </source>
</reference>
<dbReference type="Gene3D" id="3.40.50.150">
    <property type="entry name" value="Vaccinia Virus protein VP39"/>
    <property type="match status" value="1"/>
</dbReference>
<keyword evidence="3" id="KW-0808">Transferase</keyword>
<evidence type="ECO:0000256" key="4">
    <source>
        <dbReference type="ARBA" id="ARBA00025707"/>
    </source>
</evidence>
<evidence type="ECO:0000256" key="2">
    <source>
        <dbReference type="ARBA" id="ARBA00022603"/>
    </source>
</evidence>
<accession>A0A3G1KTE5</accession>
<dbReference type="KEGG" id="fwa:DCMF_14075"/>
<dbReference type="GO" id="GO:0008757">
    <property type="term" value="F:S-adenosylmethionine-dependent methyltransferase activity"/>
    <property type="evidence" value="ECO:0007669"/>
    <property type="project" value="InterPro"/>
</dbReference>
<evidence type="ECO:0000313" key="6">
    <source>
        <dbReference type="EMBL" id="ATW25738.1"/>
    </source>
</evidence>
<feature type="domain" description="Methyltransferase type 11" evidence="5">
    <location>
        <begin position="42"/>
        <end position="131"/>
    </location>
</feature>
<evidence type="ECO:0000256" key="1">
    <source>
        <dbReference type="ARBA" id="ARBA00005189"/>
    </source>
</evidence>
<proteinExistence type="predicted"/>
<evidence type="ECO:0000256" key="3">
    <source>
        <dbReference type="ARBA" id="ARBA00022679"/>
    </source>
</evidence>
<dbReference type="InterPro" id="IPR029063">
    <property type="entry name" value="SAM-dependent_MTases_sf"/>
</dbReference>
<keyword evidence="2" id="KW-0489">Methyltransferase</keyword>
<comment type="pathway">
    <text evidence="1">Lipid metabolism.</text>
</comment>
<dbReference type="GO" id="GO:0032259">
    <property type="term" value="P:methylation"/>
    <property type="evidence" value="ECO:0007669"/>
    <property type="project" value="UniProtKB-KW"/>
</dbReference>
<dbReference type="Pfam" id="PF08241">
    <property type="entry name" value="Methyltransf_11"/>
    <property type="match status" value="1"/>
</dbReference>
<dbReference type="PANTHER" id="PTHR44307:SF2">
    <property type="entry name" value="PHOSPHOETHANOLAMINE METHYLTRANSFERASE ISOFORM X1"/>
    <property type="match status" value="1"/>
</dbReference>
<dbReference type="CDD" id="cd02440">
    <property type="entry name" value="AdoMet_MTases"/>
    <property type="match status" value="1"/>
</dbReference>
<dbReference type="Proteomes" id="UP000323521">
    <property type="component" value="Chromosome"/>
</dbReference>
<dbReference type="PANTHER" id="PTHR44307">
    <property type="entry name" value="PHOSPHOETHANOLAMINE METHYLTRANSFERASE"/>
    <property type="match status" value="1"/>
</dbReference>
<dbReference type="AlphaFoldDB" id="A0A3G1KTE5"/>
<dbReference type="OrthoDB" id="9772751at2"/>
<organism evidence="6 7">
    <name type="scientific">Formimonas warabiya</name>
    <dbReference type="NCBI Taxonomy" id="1761012"/>
    <lineage>
        <taxon>Bacteria</taxon>
        <taxon>Bacillati</taxon>
        <taxon>Bacillota</taxon>
        <taxon>Clostridia</taxon>
        <taxon>Eubacteriales</taxon>
        <taxon>Peptococcaceae</taxon>
        <taxon>Candidatus Formimonas</taxon>
    </lineage>
</organism>
<keyword evidence="7" id="KW-1185">Reference proteome</keyword>
<evidence type="ECO:0000259" key="5">
    <source>
        <dbReference type="Pfam" id="PF08241"/>
    </source>
</evidence>
<dbReference type="NCBIfam" id="NF045667">
    <property type="entry name" value="MTase_DVU1556"/>
    <property type="match status" value="1"/>
</dbReference>